<proteinExistence type="predicted"/>
<accession>A0A9R1CVF3</accession>
<evidence type="ECO:0000313" key="4">
    <source>
        <dbReference type="Proteomes" id="UP001139494"/>
    </source>
</evidence>
<keyword evidence="1" id="KW-0812">Transmembrane</keyword>
<dbReference type="RefSeq" id="WP_256030282.1">
    <property type="nucleotide sequence ID" value="NZ_JAHLKM010000020.1"/>
</dbReference>
<dbReference type="InterPro" id="IPR058484">
    <property type="entry name" value="DUF8171"/>
</dbReference>
<reference evidence="3" key="1">
    <citation type="journal article" date="2023" name="Front. Microbiol.">
        <title>Genomic-based phylogenetic and metabolic analyses of the genus Natronomonas, and description of Natronomonas aquatica sp. nov.</title>
        <authorList>
            <person name="Garcia-Roldan A."/>
            <person name="Duran-Viseras A."/>
            <person name="de la Haba R.R."/>
            <person name="Corral P."/>
            <person name="Sanchez-Porro C."/>
            <person name="Ventosa A."/>
        </authorList>
    </citation>
    <scope>NUCLEOTIDE SEQUENCE</scope>
    <source>
        <strain evidence="3">F2-12</strain>
    </source>
</reference>
<evidence type="ECO:0000259" key="2">
    <source>
        <dbReference type="Pfam" id="PF26509"/>
    </source>
</evidence>
<dbReference type="EMBL" id="JAHLKM010000020">
    <property type="protein sequence ID" value="MCQ4334246.1"/>
    <property type="molecule type" value="Genomic_DNA"/>
</dbReference>
<evidence type="ECO:0000313" key="3">
    <source>
        <dbReference type="EMBL" id="MCQ4334246.1"/>
    </source>
</evidence>
<comment type="caution">
    <text evidence="3">The sequence shown here is derived from an EMBL/GenBank/DDBJ whole genome shotgun (WGS) entry which is preliminary data.</text>
</comment>
<protein>
    <recommendedName>
        <fullName evidence="2">DUF8171 domain-containing protein</fullName>
    </recommendedName>
</protein>
<keyword evidence="1" id="KW-0472">Membrane</keyword>
<evidence type="ECO:0000256" key="1">
    <source>
        <dbReference type="SAM" id="Phobius"/>
    </source>
</evidence>
<organism evidence="3 4">
    <name type="scientific">Natronomonas aquatica</name>
    <dbReference type="NCBI Taxonomy" id="2841590"/>
    <lineage>
        <taxon>Archaea</taxon>
        <taxon>Methanobacteriati</taxon>
        <taxon>Methanobacteriota</taxon>
        <taxon>Stenosarchaea group</taxon>
        <taxon>Halobacteria</taxon>
        <taxon>Halobacteriales</taxon>
        <taxon>Natronomonadaceae</taxon>
        <taxon>Natronomonas</taxon>
    </lineage>
</organism>
<feature type="transmembrane region" description="Helical" evidence="1">
    <location>
        <begin position="54"/>
        <end position="82"/>
    </location>
</feature>
<name>A0A9R1CVF3_9EURY</name>
<feature type="transmembrane region" description="Helical" evidence="1">
    <location>
        <begin position="89"/>
        <end position="108"/>
    </location>
</feature>
<feature type="transmembrane region" description="Helical" evidence="1">
    <location>
        <begin position="259"/>
        <end position="278"/>
    </location>
</feature>
<feature type="transmembrane region" description="Helical" evidence="1">
    <location>
        <begin position="222"/>
        <end position="239"/>
    </location>
</feature>
<keyword evidence="1" id="KW-1133">Transmembrane helix</keyword>
<sequence>MASINQQNESMFSFDNQDMMVFILVMSLHGLQMMFAELLPSFSLGGLELELGPFLFISYTLVFLFRSFWACLAVPVGGIIFGEILIGDFSAFGAVESLLMITISLYIATTMINDPEDVKWLAVLAVVAKGLEELSAQFIDVGKFYVGVESLEAIEWLPETIWAVEIAGATTQVIIAGIIFGALPMTYFYPRMRGKIEPLLGMEPVEGHPSGKRINNDTLKGLLAWVVLTPIAFVFEAFSETSGAFLVFEPEFVEIYGEVFLAVPIVAAAIVAYAVVYYRQQDTA</sequence>
<feature type="transmembrane region" description="Helical" evidence="1">
    <location>
        <begin position="21"/>
        <end position="42"/>
    </location>
</feature>
<dbReference type="AlphaFoldDB" id="A0A9R1CVF3"/>
<dbReference type="Pfam" id="PF26509">
    <property type="entry name" value="DUF8171"/>
    <property type="match status" value="1"/>
</dbReference>
<feature type="transmembrane region" description="Helical" evidence="1">
    <location>
        <begin position="166"/>
        <end position="189"/>
    </location>
</feature>
<keyword evidence="4" id="KW-1185">Reference proteome</keyword>
<gene>
    <name evidence="3" type="ORF">KM295_12305</name>
</gene>
<feature type="domain" description="DUF8171" evidence="2">
    <location>
        <begin position="20"/>
        <end position="281"/>
    </location>
</feature>
<dbReference type="Proteomes" id="UP001139494">
    <property type="component" value="Unassembled WGS sequence"/>
</dbReference>